<reference evidence="2" key="1">
    <citation type="submission" date="2020-11" db="EMBL/GenBank/DDBJ databases">
        <authorList>
            <person name="Tran Van P."/>
        </authorList>
    </citation>
    <scope>NUCLEOTIDE SEQUENCE</scope>
</reference>
<dbReference type="EMBL" id="CAJPEX010000528">
    <property type="protein sequence ID" value="CAG0916162.1"/>
    <property type="molecule type" value="Genomic_DNA"/>
</dbReference>
<keyword evidence="3" id="KW-1185">Reference proteome</keyword>
<proteinExistence type="predicted"/>
<sequence>MPCDKVNRLASSFVPSCDETRGEAMAFYGNSANVPYALTNRIIDNSGLCVDIADDFGDDGKLLKSSVVEVPSNSYAYSGSSSSLSARYGHSPRISPYDSDEKSTSGVFD</sequence>
<dbReference type="EMBL" id="OA882565">
    <property type="protein sequence ID" value="CAD7276010.1"/>
    <property type="molecule type" value="Genomic_DNA"/>
</dbReference>
<accession>A0A7R9BIJ1</accession>
<feature type="region of interest" description="Disordered" evidence="1">
    <location>
        <begin position="73"/>
        <end position="109"/>
    </location>
</feature>
<protein>
    <submittedName>
        <fullName evidence="2">Uncharacterized protein</fullName>
    </submittedName>
</protein>
<feature type="compositionally biased region" description="Low complexity" evidence="1">
    <location>
        <begin position="73"/>
        <end position="91"/>
    </location>
</feature>
<dbReference type="AlphaFoldDB" id="A0A7R9BIJ1"/>
<evidence type="ECO:0000256" key="1">
    <source>
        <dbReference type="SAM" id="MobiDB-lite"/>
    </source>
</evidence>
<evidence type="ECO:0000313" key="3">
    <source>
        <dbReference type="Proteomes" id="UP000678499"/>
    </source>
</evidence>
<organism evidence="2">
    <name type="scientific">Notodromas monacha</name>
    <dbReference type="NCBI Taxonomy" id="399045"/>
    <lineage>
        <taxon>Eukaryota</taxon>
        <taxon>Metazoa</taxon>
        <taxon>Ecdysozoa</taxon>
        <taxon>Arthropoda</taxon>
        <taxon>Crustacea</taxon>
        <taxon>Oligostraca</taxon>
        <taxon>Ostracoda</taxon>
        <taxon>Podocopa</taxon>
        <taxon>Podocopida</taxon>
        <taxon>Cypridocopina</taxon>
        <taxon>Cypridoidea</taxon>
        <taxon>Cyprididae</taxon>
        <taxon>Notodromas</taxon>
    </lineage>
</organism>
<name>A0A7R9BIJ1_9CRUS</name>
<gene>
    <name evidence="2" type="ORF">NMOB1V02_LOCUS3789</name>
</gene>
<dbReference type="Proteomes" id="UP000678499">
    <property type="component" value="Unassembled WGS sequence"/>
</dbReference>
<evidence type="ECO:0000313" key="2">
    <source>
        <dbReference type="EMBL" id="CAD7276010.1"/>
    </source>
</evidence>